<organism evidence="4 5">
    <name type="scientific">Lophium mytilinum</name>
    <dbReference type="NCBI Taxonomy" id="390894"/>
    <lineage>
        <taxon>Eukaryota</taxon>
        <taxon>Fungi</taxon>
        <taxon>Dikarya</taxon>
        <taxon>Ascomycota</taxon>
        <taxon>Pezizomycotina</taxon>
        <taxon>Dothideomycetes</taxon>
        <taxon>Pleosporomycetidae</taxon>
        <taxon>Mytilinidiales</taxon>
        <taxon>Mytilinidiaceae</taxon>
        <taxon>Lophium</taxon>
    </lineage>
</organism>
<dbReference type="InterPro" id="IPR001138">
    <property type="entry name" value="Zn2Cys6_DnaBD"/>
</dbReference>
<protein>
    <recommendedName>
        <fullName evidence="3">Zn(2)-C6 fungal-type domain-containing protein</fullName>
    </recommendedName>
</protein>
<dbReference type="InterPro" id="IPR036864">
    <property type="entry name" value="Zn2-C6_fun-type_DNA-bd_sf"/>
</dbReference>
<dbReference type="Proteomes" id="UP000799750">
    <property type="component" value="Unassembled WGS sequence"/>
</dbReference>
<evidence type="ECO:0000256" key="2">
    <source>
        <dbReference type="SAM" id="MobiDB-lite"/>
    </source>
</evidence>
<dbReference type="OrthoDB" id="3945418at2759"/>
<dbReference type="GO" id="GO:0008270">
    <property type="term" value="F:zinc ion binding"/>
    <property type="evidence" value="ECO:0007669"/>
    <property type="project" value="InterPro"/>
</dbReference>
<dbReference type="AlphaFoldDB" id="A0A6A6QDV1"/>
<feature type="domain" description="Zn(2)-C6 fungal-type" evidence="3">
    <location>
        <begin position="125"/>
        <end position="156"/>
    </location>
</feature>
<name>A0A6A6QDV1_9PEZI</name>
<proteinExistence type="predicted"/>
<dbReference type="EMBL" id="MU004197">
    <property type="protein sequence ID" value="KAF2490321.1"/>
    <property type="molecule type" value="Genomic_DNA"/>
</dbReference>
<feature type="region of interest" description="Disordered" evidence="2">
    <location>
        <begin position="79"/>
        <end position="119"/>
    </location>
</feature>
<keyword evidence="5" id="KW-1185">Reference proteome</keyword>
<evidence type="ECO:0000256" key="1">
    <source>
        <dbReference type="ARBA" id="ARBA00023242"/>
    </source>
</evidence>
<dbReference type="GO" id="GO:0000981">
    <property type="term" value="F:DNA-binding transcription factor activity, RNA polymerase II-specific"/>
    <property type="evidence" value="ECO:0007669"/>
    <property type="project" value="InterPro"/>
</dbReference>
<accession>A0A6A6QDV1</accession>
<gene>
    <name evidence="4" type="ORF">BU16DRAFT_543658</name>
</gene>
<sequence>MDAKEKETLAPRLGETMRKLSTVTHERDDCGTENAHLHLQAEANAIKIARLTSEIGELLCENTRLQKAEGEYIMENTIRRAQRNNQQPTFLAKTRGGEASSPNPTGLRRPIPPKKRQRRGARPSACTVCFEAKRTCDKGRPCSFCVVSGAPNLCKYIRKGRDPDAGMVLVPA</sequence>
<dbReference type="Gene3D" id="4.10.240.10">
    <property type="entry name" value="Zn(2)-C6 fungal-type DNA-binding domain"/>
    <property type="match status" value="1"/>
</dbReference>
<keyword evidence="1" id="KW-0539">Nucleus</keyword>
<reference evidence="4" key="1">
    <citation type="journal article" date="2020" name="Stud. Mycol.">
        <title>101 Dothideomycetes genomes: a test case for predicting lifestyles and emergence of pathogens.</title>
        <authorList>
            <person name="Haridas S."/>
            <person name="Albert R."/>
            <person name="Binder M."/>
            <person name="Bloem J."/>
            <person name="Labutti K."/>
            <person name="Salamov A."/>
            <person name="Andreopoulos B."/>
            <person name="Baker S."/>
            <person name="Barry K."/>
            <person name="Bills G."/>
            <person name="Bluhm B."/>
            <person name="Cannon C."/>
            <person name="Castanera R."/>
            <person name="Culley D."/>
            <person name="Daum C."/>
            <person name="Ezra D."/>
            <person name="Gonzalez J."/>
            <person name="Henrissat B."/>
            <person name="Kuo A."/>
            <person name="Liang C."/>
            <person name="Lipzen A."/>
            <person name="Lutzoni F."/>
            <person name="Magnuson J."/>
            <person name="Mondo S."/>
            <person name="Nolan M."/>
            <person name="Ohm R."/>
            <person name="Pangilinan J."/>
            <person name="Park H.-J."/>
            <person name="Ramirez L."/>
            <person name="Alfaro M."/>
            <person name="Sun H."/>
            <person name="Tritt A."/>
            <person name="Yoshinaga Y."/>
            <person name="Zwiers L.-H."/>
            <person name="Turgeon B."/>
            <person name="Goodwin S."/>
            <person name="Spatafora J."/>
            <person name="Crous P."/>
            <person name="Grigoriev I."/>
        </authorList>
    </citation>
    <scope>NUCLEOTIDE SEQUENCE</scope>
    <source>
        <strain evidence="4">CBS 269.34</strain>
    </source>
</reference>
<evidence type="ECO:0000313" key="4">
    <source>
        <dbReference type="EMBL" id="KAF2490321.1"/>
    </source>
</evidence>
<dbReference type="PROSITE" id="PS50048">
    <property type="entry name" value="ZN2_CY6_FUNGAL_2"/>
    <property type="match status" value="1"/>
</dbReference>
<evidence type="ECO:0000259" key="3">
    <source>
        <dbReference type="PROSITE" id="PS50048"/>
    </source>
</evidence>
<evidence type="ECO:0000313" key="5">
    <source>
        <dbReference type="Proteomes" id="UP000799750"/>
    </source>
</evidence>
<dbReference type="SUPFAM" id="SSF57701">
    <property type="entry name" value="Zn2/Cys6 DNA-binding domain"/>
    <property type="match status" value="1"/>
</dbReference>